<accession>A0A1F6N2U4</accession>
<evidence type="ECO:0000256" key="9">
    <source>
        <dbReference type="ARBA" id="ARBA00023136"/>
    </source>
</evidence>
<dbReference type="GO" id="GO:0046933">
    <property type="term" value="F:proton-transporting ATP synthase activity, rotational mechanism"/>
    <property type="evidence" value="ECO:0007669"/>
    <property type="project" value="UniProtKB-UniRule"/>
</dbReference>
<comment type="subcellular location">
    <subcellularLocation>
        <location evidence="11 12">Cell membrane</location>
        <topology evidence="11 12">Multi-pass membrane protein</topology>
    </subcellularLocation>
    <subcellularLocation>
        <location evidence="1">Membrane</location>
        <topology evidence="1">Multi-pass membrane protein</topology>
    </subcellularLocation>
</comment>
<evidence type="ECO:0000256" key="5">
    <source>
        <dbReference type="ARBA" id="ARBA00022692"/>
    </source>
</evidence>
<keyword evidence="5 11" id="KW-0812">Transmembrane</keyword>
<dbReference type="HAMAP" id="MF_01393">
    <property type="entry name" value="ATP_synth_a_bact"/>
    <property type="match status" value="1"/>
</dbReference>
<evidence type="ECO:0000256" key="11">
    <source>
        <dbReference type="HAMAP-Rule" id="MF_01393"/>
    </source>
</evidence>
<reference evidence="13 14" key="1">
    <citation type="journal article" date="2016" name="Nat. Commun.">
        <title>Thousands of microbial genomes shed light on interconnected biogeochemical processes in an aquifer system.</title>
        <authorList>
            <person name="Anantharaman K."/>
            <person name="Brown C.T."/>
            <person name="Hug L.A."/>
            <person name="Sharon I."/>
            <person name="Castelle C.J."/>
            <person name="Probst A.J."/>
            <person name="Thomas B.C."/>
            <person name="Singh A."/>
            <person name="Wilkins M.J."/>
            <person name="Karaoz U."/>
            <person name="Brodie E.L."/>
            <person name="Williams K.H."/>
            <person name="Hubbard S.S."/>
            <person name="Banfield J.F."/>
        </authorList>
    </citation>
    <scope>NUCLEOTIDE SEQUENCE [LARGE SCALE GENOMIC DNA]</scope>
</reference>
<evidence type="ECO:0000256" key="3">
    <source>
        <dbReference type="ARBA" id="ARBA00022448"/>
    </source>
</evidence>
<evidence type="ECO:0000256" key="6">
    <source>
        <dbReference type="ARBA" id="ARBA00022781"/>
    </source>
</evidence>
<evidence type="ECO:0000313" key="14">
    <source>
        <dbReference type="Proteomes" id="UP000177040"/>
    </source>
</evidence>
<dbReference type="InterPro" id="IPR000568">
    <property type="entry name" value="ATP_synth_F0_asu"/>
</dbReference>
<feature type="transmembrane region" description="Helical" evidence="11">
    <location>
        <begin position="228"/>
        <end position="250"/>
    </location>
</feature>
<keyword evidence="9 11" id="KW-0472">Membrane</keyword>
<evidence type="ECO:0000256" key="1">
    <source>
        <dbReference type="ARBA" id="ARBA00004141"/>
    </source>
</evidence>
<dbReference type="NCBIfam" id="TIGR01131">
    <property type="entry name" value="ATP_synt_6_or_A"/>
    <property type="match status" value="1"/>
</dbReference>
<dbReference type="InterPro" id="IPR023011">
    <property type="entry name" value="ATP_synth_F0_asu_AS"/>
</dbReference>
<dbReference type="PANTHER" id="PTHR42823:SF3">
    <property type="entry name" value="ATP SYNTHASE SUBUNIT A, CHLOROPLASTIC"/>
    <property type="match status" value="1"/>
</dbReference>
<feature type="transmembrane region" description="Helical" evidence="11">
    <location>
        <begin position="123"/>
        <end position="148"/>
    </location>
</feature>
<gene>
    <name evidence="11" type="primary">atpB</name>
    <name evidence="13" type="ORF">A2983_02185</name>
</gene>
<evidence type="ECO:0000256" key="2">
    <source>
        <dbReference type="ARBA" id="ARBA00006810"/>
    </source>
</evidence>
<dbReference type="Proteomes" id="UP000177040">
    <property type="component" value="Unassembled WGS sequence"/>
</dbReference>
<comment type="similarity">
    <text evidence="2 11 12">Belongs to the ATPase A chain family.</text>
</comment>
<evidence type="ECO:0000256" key="8">
    <source>
        <dbReference type="ARBA" id="ARBA00023065"/>
    </source>
</evidence>
<dbReference type="GO" id="GO:0042777">
    <property type="term" value="P:proton motive force-driven plasma membrane ATP synthesis"/>
    <property type="evidence" value="ECO:0007669"/>
    <property type="project" value="TreeGrafter"/>
</dbReference>
<organism evidence="13 14">
    <name type="scientific">Candidatus Magasanikbacteria bacterium RIFCSPLOWO2_01_FULL_40_15</name>
    <dbReference type="NCBI Taxonomy" id="1798686"/>
    <lineage>
        <taxon>Bacteria</taxon>
        <taxon>Candidatus Magasanikiibacteriota</taxon>
    </lineage>
</organism>
<name>A0A1F6N2U4_9BACT</name>
<keyword evidence="11" id="KW-1003">Cell membrane</keyword>
<dbReference type="PROSITE" id="PS00449">
    <property type="entry name" value="ATPASE_A"/>
    <property type="match status" value="1"/>
</dbReference>
<dbReference type="Pfam" id="PF00119">
    <property type="entry name" value="ATP-synt_A"/>
    <property type="match status" value="1"/>
</dbReference>
<keyword evidence="6 11" id="KW-0375">Hydrogen ion transport</keyword>
<dbReference type="Gene3D" id="1.20.120.220">
    <property type="entry name" value="ATP synthase, F0 complex, subunit A"/>
    <property type="match status" value="1"/>
</dbReference>
<evidence type="ECO:0000256" key="10">
    <source>
        <dbReference type="ARBA" id="ARBA00023310"/>
    </source>
</evidence>
<feature type="transmembrane region" description="Helical" evidence="11">
    <location>
        <begin position="199"/>
        <end position="221"/>
    </location>
</feature>
<feature type="transmembrane region" description="Helical" evidence="11">
    <location>
        <begin position="20"/>
        <end position="43"/>
    </location>
</feature>
<feature type="transmembrane region" description="Helical" evidence="11">
    <location>
        <begin position="82"/>
        <end position="103"/>
    </location>
</feature>
<evidence type="ECO:0000313" key="13">
    <source>
        <dbReference type="EMBL" id="OGH78237.1"/>
    </source>
</evidence>
<evidence type="ECO:0000256" key="12">
    <source>
        <dbReference type="RuleBase" id="RU000483"/>
    </source>
</evidence>
<keyword evidence="10 11" id="KW-0066">ATP synthesis</keyword>
<dbReference type="GO" id="GO:0045259">
    <property type="term" value="C:proton-transporting ATP synthase complex"/>
    <property type="evidence" value="ECO:0007669"/>
    <property type="project" value="UniProtKB-KW"/>
</dbReference>
<comment type="function">
    <text evidence="11 12">Key component of the proton channel; it plays a direct role in the translocation of protons across the membrane.</text>
</comment>
<protein>
    <recommendedName>
        <fullName evidence="11 12">ATP synthase subunit a</fullName>
    </recommendedName>
    <alternativeName>
        <fullName evidence="11">ATP synthase F0 sector subunit a</fullName>
    </alternativeName>
    <alternativeName>
        <fullName evidence="11">F-ATPase subunit 6</fullName>
    </alternativeName>
</protein>
<proteinExistence type="inferred from homology"/>
<dbReference type="PRINTS" id="PR00123">
    <property type="entry name" value="ATPASEA"/>
</dbReference>
<evidence type="ECO:0000256" key="4">
    <source>
        <dbReference type="ARBA" id="ARBA00022547"/>
    </source>
</evidence>
<dbReference type="AlphaFoldDB" id="A0A1F6N2U4"/>
<keyword evidence="7 11" id="KW-1133">Transmembrane helix</keyword>
<keyword evidence="4 11" id="KW-0138">CF(0)</keyword>
<sequence length="267" mass="28830">MSAIHIPTLAPDVLFHIGGIMITNTMVNVWLALFIFLGVGLMISRKASLRPGKLQNILEYFLEILLGYFDQVTGDRIKTKRFLPLVGSIFFFILLSNWLGLLPGTGSITVGDHFLLRPANSDLNLTVAMALVSVIASHVFGIMAVGFFAHIGKFVQFGSLARSFKKGPIGIFQGVIEFMVGFLEIISEMAKVLSLSLRLFGNIFAGEVLISVIGALVAAIVPTPFMLLEILVGLIQAAVFSMLTLVYLTVASAEPHGESETAHVGGH</sequence>
<keyword evidence="3 11" id="KW-0813">Transport</keyword>
<dbReference type="PANTHER" id="PTHR42823">
    <property type="entry name" value="ATP SYNTHASE SUBUNIT A, CHLOROPLASTIC"/>
    <property type="match status" value="1"/>
</dbReference>
<dbReference type="InterPro" id="IPR035908">
    <property type="entry name" value="F0_ATP_A_sf"/>
</dbReference>
<dbReference type="InterPro" id="IPR045082">
    <property type="entry name" value="ATP_syn_F0_a_bact/chloroplast"/>
</dbReference>
<evidence type="ECO:0000256" key="7">
    <source>
        <dbReference type="ARBA" id="ARBA00022989"/>
    </source>
</evidence>
<dbReference type="SUPFAM" id="SSF81336">
    <property type="entry name" value="F1F0 ATP synthase subunit A"/>
    <property type="match status" value="1"/>
</dbReference>
<dbReference type="CDD" id="cd00310">
    <property type="entry name" value="ATP-synt_Fo_a_6"/>
    <property type="match status" value="1"/>
</dbReference>
<keyword evidence="8 11" id="KW-0406">Ion transport</keyword>
<dbReference type="EMBL" id="MFQH01000015">
    <property type="protein sequence ID" value="OGH78237.1"/>
    <property type="molecule type" value="Genomic_DNA"/>
</dbReference>
<dbReference type="GO" id="GO:0005886">
    <property type="term" value="C:plasma membrane"/>
    <property type="evidence" value="ECO:0007669"/>
    <property type="project" value="UniProtKB-SubCell"/>
</dbReference>
<comment type="caution">
    <text evidence="13">The sequence shown here is derived from an EMBL/GenBank/DDBJ whole genome shotgun (WGS) entry which is preliminary data.</text>
</comment>